<sequence>MLTECGVREGGESSSGGGVPTKVGQIADWLYVSGFTDRVVALVAVSQCQPISIVGGVILVSGRTMRLRRDFARSNSGERCDGIKYMSRTPTSERFKSRDDICCVVRERRGVSNCLH</sequence>
<keyword evidence="2" id="KW-0472">Membrane</keyword>
<dbReference type="Proteomes" id="UP000054270">
    <property type="component" value="Unassembled WGS sequence"/>
</dbReference>
<keyword evidence="2" id="KW-0812">Transmembrane</keyword>
<evidence type="ECO:0000313" key="4">
    <source>
        <dbReference type="Proteomes" id="UP000054270"/>
    </source>
</evidence>
<dbReference type="EMBL" id="KN817590">
    <property type="protein sequence ID" value="KJA18306.1"/>
    <property type="molecule type" value="Genomic_DNA"/>
</dbReference>
<feature type="compositionally biased region" description="Basic and acidic residues" evidence="1">
    <location>
        <begin position="1"/>
        <end position="11"/>
    </location>
</feature>
<keyword evidence="4" id="KW-1185">Reference proteome</keyword>
<name>A0A0D2NNH3_HYPSF</name>
<evidence type="ECO:0000256" key="1">
    <source>
        <dbReference type="SAM" id="MobiDB-lite"/>
    </source>
</evidence>
<feature type="region of interest" description="Disordered" evidence="1">
    <location>
        <begin position="1"/>
        <end position="20"/>
    </location>
</feature>
<protein>
    <submittedName>
        <fullName evidence="3">Uncharacterized protein</fullName>
    </submittedName>
</protein>
<organism evidence="3 4">
    <name type="scientific">Hypholoma sublateritium (strain FD-334 SS-4)</name>
    <dbReference type="NCBI Taxonomy" id="945553"/>
    <lineage>
        <taxon>Eukaryota</taxon>
        <taxon>Fungi</taxon>
        <taxon>Dikarya</taxon>
        <taxon>Basidiomycota</taxon>
        <taxon>Agaricomycotina</taxon>
        <taxon>Agaricomycetes</taxon>
        <taxon>Agaricomycetidae</taxon>
        <taxon>Agaricales</taxon>
        <taxon>Agaricineae</taxon>
        <taxon>Strophariaceae</taxon>
        <taxon>Hypholoma</taxon>
    </lineage>
</organism>
<reference evidence="4" key="1">
    <citation type="submission" date="2014-04" db="EMBL/GenBank/DDBJ databases">
        <title>Evolutionary Origins and Diversification of the Mycorrhizal Mutualists.</title>
        <authorList>
            <consortium name="DOE Joint Genome Institute"/>
            <consortium name="Mycorrhizal Genomics Consortium"/>
            <person name="Kohler A."/>
            <person name="Kuo A."/>
            <person name="Nagy L.G."/>
            <person name="Floudas D."/>
            <person name="Copeland A."/>
            <person name="Barry K.W."/>
            <person name="Cichocki N."/>
            <person name="Veneault-Fourrey C."/>
            <person name="LaButti K."/>
            <person name="Lindquist E.A."/>
            <person name="Lipzen A."/>
            <person name="Lundell T."/>
            <person name="Morin E."/>
            <person name="Murat C."/>
            <person name="Riley R."/>
            <person name="Ohm R."/>
            <person name="Sun H."/>
            <person name="Tunlid A."/>
            <person name="Henrissat B."/>
            <person name="Grigoriev I.V."/>
            <person name="Hibbett D.S."/>
            <person name="Martin F."/>
        </authorList>
    </citation>
    <scope>NUCLEOTIDE SEQUENCE [LARGE SCALE GENOMIC DNA]</scope>
    <source>
        <strain evidence="4">FD-334 SS-4</strain>
    </source>
</reference>
<gene>
    <name evidence="3" type="ORF">HYPSUDRAFT_960210</name>
</gene>
<evidence type="ECO:0000313" key="3">
    <source>
        <dbReference type="EMBL" id="KJA18306.1"/>
    </source>
</evidence>
<feature type="transmembrane region" description="Helical" evidence="2">
    <location>
        <begin position="39"/>
        <end position="60"/>
    </location>
</feature>
<proteinExistence type="predicted"/>
<accession>A0A0D2NNH3</accession>
<keyword evidence="2" id="KW-1133">Transmembrane helix</keyword>
<evidence type="ECO:0000256" key="2">
    <source>
        <dbReference type="SAM" id="Phobius"/>
    </source>
</evidence>
<dbReference type="AlphaFoldDB" id="A0A0D2NNH3"/>